<keyword evidence="7" id="KW-0406">Ion transport</keyword>
<dbReference type="SMART" id="SM00054">
    <property type="entry name" value="EFh"/>
    <property type="match status" value="2"/>
</dbReference>
<dbReference type="InterPro" id="IPR004837">
    <property type="entry name" value="NaCa_Exmemb"/>
</dbReference>
<feature type="transmembrane region" description="Helical" evidence="10">
    <location>
        <begin position="452"/>
        <end position="474"/>
    </location>
</feature>
<comment type="subcellular location">
    <subcellularLocation>
        <location evidence="1">Endomembrane system</location>
        <topology evidence="1">Multi-pass membrane protein</topology>
    </subcellularLocation>
</comment>
<dbReference type="SUPFAM" id="SSF47473">
    <property type="entry name" value="EF-hand"/>
    <property type="match status" value="1"/>
</dbReference>
<dbReference type="InterPro" id="IPR004713">
    <property type="entry name" value="CaH_exchang"/>
</dbReference>
<dbReference type="Pfam" id="PF13499">
    <property type="entry name" value="EF-hand_7"/>
    <property type="match status" value="1"/>
</dbReference>
<name>A0AAW0KN98_QUESU</name>
<feature type="region of interest" description="Disordered" evidence="9">
    <location>
        <begin position="331"/>
        <end position="365"/>
    </location>
</feature>
<keyword evidence="5" id="KW-0106">Calcium</keyword>
<evidence type="ECO:0000256" key="6">
    <source>
        <dbReference type="ARBA" id="ARBA00022989"/>
    </source>
</evidence>
<dbReference type="AlphaFoldDB" id="A0AAW0KN98"/>
<evidence type="ECO:0000313" key="13">
    <source>
        <dbReference type="EMBL" id="KAK7841025.1"/>
    </source>
</evidence>
<evidence type="ECO:0000256" key="5">
    <source>
        <dbReference type="ARBA" id="ARBA00022837"/>
    </source>
</evidence>
<evidence type="ECO:0000256" key="4">
    <source>
        <dbReference type="ARBA" id="ARBA00022692"/>
    </source>
</evidence>
<accession>A0AAW0KN98</accession>
<dbReference type="GO" id="GO:0015369">
    <property type="term" value="F:calcium:proton antiporter activity"/>
    <property type="evidence" value="ECO:0007669"/>
    <property type="project" value="TreeGrafter"/>
</dbReference>
<feature type="transmembrane region" description="Helical" evidence="10">
    <location>
        <begin position="374"/>
        <end position="395"/>
    </location>
</feature>
<comment type="caution">
    <text evidence="13">The sequence shown here is derived from an EMBL/GenBank/DDBJ whole genome shotgun (WGS) entry which is preliminary data.</text>
</comment>
<organism evidence="13 14">
    <name type="scientific">Quercus suber</name>
    <name type="common">Cork oak</name>
    <dbReference type="NCBI Taxonomy" id="58331"/>
    <lineage>
        <taxon>Eukaryota</taxon>
        <taxon>Viridiplantae</taxon>
        <taxon>Streptophyta</taxon>
        <taxon>Embryophyta</taxon>
        <taxon>Tracheophyta</taxon>
        <taxon>Spermatophyta</taxon>
        <taxon>Magnoliopsida</taxon>
        <taxon>eudicotyledons</taxon>
        <taxon>Gunneridae</taxon>
        <taxon>Pentapetalae</taxon>
        <taxon>rosids</taxon>
        <taxon>fabids</taxon>
        <taxon>Fagales</taxon>
        <taxon>Fagaceae</taxon>
        <taxon>Quercus</taxon>
    </lineage>
</organism>
<evidence type="ECO:0000313" key="14">
    <source>
        <dbReference type="Proteomes" id="UP000237347"/>
    </source>
</evidence>
<evidence type="ECO:0000256" key="8">
    <source>
        <dbReference type="ARBA" id="ARBA00023136"/>
    </source>
</evidence>
<dbReference type="Gene3D" id="1.10.238.10">
    <property type="entry name" value="EF-hand"/>
    <property type="match status" value="1"/>
</dbReference>
<feature type="compositionally biased region" description="Polar residues" evidence="9">
    <location>
        <begin position="343"/>
        <end position="354"/>
    </location>
</feature>
<dbReference type="GO" id="GO:0016020">
    <property type="term" value="C:membrane"/>
    <property type="evidence" value="ECO:0007669"/>
    <property type="project" value="InterPro"/>
</dbReference>
<evidence type="ECO:0000256" key="1">
    <source>
        <dbReference type="ARBA" id="ARBA00004127"/>
    </source>
</evidence>
<sequence length="533" mass="59301">MLRVSFIILLVLLITHLGNSRSFKENSNLISDGIDQISHSSILEIDVKATTVTCEAIYGFLPCTSSVWGDIFMIVVYEFLLFSAEKYVSSGADLFFQMFGTGIFGASLFHILGTIPQVALVLVTGVTASTDTIEAQAKMGMSLLAGSTIMLLTLIWGSVIAFGSYDLSQPSDSSDVENKRPFSLSGYGVSTDVETYHTSRIMIVSMIPFLILQMAKVLNSSSGRRISRRLEYLMSKHVQKNLLLSLLTGSGRPDVTTIRDLFHKIDKNNDNHISPNELRALILGIQIQEVGLKEDDYEAMVMEEFDIPGDSHITETEFIKGLSKWINKAQHPANNQGHDKPKFSNSNSKTQLQKSTEEQQRLLQKKSTGTNKSWLNYIKAAFLLILGTAITVLLAQPLMQTLEEFSTAVNIPSFLVSYVVIPLALNYRQTLKAITSAGQKTEKAISLTFSEIYNGIFMNNMMGLAIFLALVYIRDLSWDVSAEILVVLLICTAMGLFTCFCTKFPFWTSILAYLLYPLSLLLIYVLTTFFGWS</sequence>
<dbReference type="InterPro" id="IPR018247">
    <property type="entry name" value="EF_Hand_1_Ca_BS"/>
</dbReference>
<feature type="transmembrane region" description="Helical" evidence="10">
    <location>
        <begin position="201"/>
        <end position="219"/>
    </location>
</feature>
<evidence type="ECO:0000259" key="12">
    <source>
        <dbReference type="PROSITE" id="PS50222"/>
    </source>
</evidence>
<dbReference type="Pfam" id="PF01699">
    <property type="entry name" value="Na_Ca_ex"/>
    <property type="match status" value="1"/>
</dbReference>
<evidence type="ECO:0000256" key="9">
    <source>
        <dbReference type="SAM" id="MobiDB-lite"/>
    </source>
</evidence>
<feature type="domain" description="EF-hand" evidence="12">
    <location>
        <begin position="253"/>
        <end position="288"/>
    </location>
</feature>
<dbReference type="PROSITE" id="PS00018">
    <property type="entry name" value="EF_HAND_1"/>
    <property type="match status" value="1"/>
</dbReference>
<keyword evidence="8 10" id="KW-0472">Membrane</keyword>
<feature type="transmembrane region" description="Helical" evidence="10">
    <location>
        <begin position="56"/>
        <end position="82"/>
    </location>
</feature>
<dbReference type="PANTHER" id="PTHR31503:SF80">
    <property type="entry name" value="EF-HAND DOMAIN-CONTAINING PROTEIN"/>
    <property type="match status" value="1"/>
</dbReference>
<dbReference type="GO" id="GO:0006874">
    <property type="term" value="P:intracellular calcium ion homeostasis"/>
    <property type="evidence" value="ECO:0007669"/>
    <property type="project" value="TreeGrafter"/>
</dbReference>
<dbReference type="EMBL" id="PKMF04000249">
    <property type="protein sequence ID" value="KAK7841025.1"/>
    <property type="molecule type" value="Genomic_DNA"/>
</dbReference>
<dbReference type="GO" id="GO:0012505">
    <property type="term" value="C:endomembrane system"/>
    <property type="evidence" value="ECO:0007669"/>
    <property type="project" value="UniProtKB-SubCell"/>
</dbReference>
<feature type="transmembrane region" description="Helical" evidence="10">
    <location>
        <begin position="513"/>
        <end position="532"/>
    </location>
</feature>
<evidence type="ECO:0000256" key="7">
    <source>
        <dbReference type="ARBA" id="ARBA00023065"/>
    </source>
</evidence>
<keyword evidence="11" id="KW-0732">Signal</keyword>
<protein>
    <submittedName>
        <fullName evidence="13">Sodium/calcium exchanger ncl</fullName>
    </submittedName>
</protein>
<feature type="transmembrane region" description="Helical" evidence="10">
    <location>
        <begin position="142"/>
        <end position="165"/>
    </location>
</feature>
<keyword evidence="6 10" id="KW-1133">Transmembrane helix</keyword>
<keyword evidence="14" id="KW-1185">Reference proteome</keyword>
<keyword evidence="3" id="KW-0050">Antiport</keyword>
<feature type="chain" id="PRO_5043979287" evidence="11">
    <location>
        <begin position="21"/>
        <end position="533"/>
    </location>
</feature>
<feature type="signal peptide" evidence="11">
    <location>
        <begin position="1"/>
        <end position="20"/>
    </location>
</feature>
<dbReference type="InterPro" id="IPR002048">
    <property type="entry name" value="EF_hand_dom"/>
</dbReference>
<dbReference type="PROSITE" id="PS50222">
    <property type="entry name" value="EF_HAND_2"/>
    <property type="match status" value="1"/>
</dbReference>
<feature type="transmembrane region" description="Helical" evidence="10">
    <location>
        <begin position="407"/>
        <end position="425"/>
    </location>
</feature>
<proteinExistence type="predicted"/>
<dbReference type="GO" id="GO:0005509">
    <property type="term" value="F:calcium ion binding"/>
    <property type="evidence" value="ECO:0007669"/>
    <property type="project" value="InterPro"/>
</dbReference>
<dbReference type="CDD" id="cd00051">
    <property type="entry name" value="EFh"/>
    <property type="match status" value="1"/>
</dbReference>
<reference evidence="13 14" key="1">
    <citation type="journal article" date="2018" name="Sci. Data">
        <title>The draft genome sequence of cork oak.</title>
        <authorList>
            <person name="Ramos A.M."/>
            <person name="Usie A."/>
            <person name="Barbosa P."/>
            <person name="Barros P.M."/>
            <person name="Capote T."/>
            <person name="Chaves I."/>
            <person name="Simoes F."/>
            <person name="Abreu I."/>
            <person name="Carrasquinho I."/>
            <person name="Faro C."/>
            <person name="Guimaraes J.B."/>
            <person name="Mendonca D."/>
            <person name="Nobrega F."/>
            <person name="Rodrigues L."/>
            <person name="Saibo N.J.M."/>
            <person name="Varela M.C."/>
            <person name="Egas C."/>
            <person name="Matos J."/>
            <person name="Miguel C.M."/>
            <person name="Oliveira M.M."/>
            <person name="Ricardo C.P."/>
            <person name="Goncalves S."/>
        </authorList>
    </citation>
    <scope>NUCLEOTIDE SEQUENCE [LARGE SCALE GENOMIC DNA]</scope>
    <source>
        <strain evidence="14">cv. HL8</strain>
    </source>
</reference>
<evidence type="ECO:0000256" key="2">
    <source>
        <dbReference type="ARBA" id="ARBA00022448"/>
    </source>
</evidence>
<gene>
    <name evidence="13" type="primary">NCL_0</name>
    <name evidence="13" type="ORF">CFP56_015973</name>
</gene>
<feature type="transmembrane region" description="Helical" evidence="10">
    <location>
        <begin position="94"/>
        <end position="112"/>
    </location>
</feature>
<evidence type="ECO:0000256" key="3">
    <source>
        <dbReference type="ARBA" id="ARBA00022449"/>
    </source>
</evidence>
<keyword evidence="2" id="KW-0813">Transport</keyword>
<evidence type="ECO:0000256" key="11">
    <source>
        <dbReference type="SAM" id="SignalP"/>
    </source>
</evidence>
<feature type="transmembrane region" description="Helical" evidence="10">
    <location>
        <begin position="480"/>
        <end position="501"/>
    </location>
</feature>
<keyword evidence="4 10" id="KW-0812">Transmembrane</keyword>
<dbReference type="PANTHER" id="PTHR31503">
    <property type="entry name" value="VACUOLAR CALCIUM ION TRANSPORTER"/>
    <property type="match status" value="1"/>
</dbReference>
<dbReference type="InterPro" id="IPR011992">
    <property type="entry name" value="EF-hand-dom_pair"/>
</dbReference>
<dbReference type="Proteomes" id="UP000237347">
    <property type="component" value="Unassembled WGS sequence"/>
</dbReference>
<evidence type="ECO:0000256" key="10">
    <source>
        <dbReference type="SAM" id="Phobius"/>
    </source>
</evidence>